<reference evidence="12" key="4">
    <citation type="submission" date="2025-04" db="UniProtKB">
        <authorList>
            <consortium name="RefSeq"/>
        </authorList>
    </citation>
    <scope>IDENTIFICATION</scope>
    <source>
        <tissue evidence="12">Whole organism</tissue>
    </source>
</reference>
<dbReference type="Proteomes" id="UP000711488">
    <property type="component" value="Unassembled WGS sequence"/>
</dbReference>
<dbReference type="KEGG" id="hazt:108670504"/>
<dbReference type="GO" id="GO:0016020">
    <property type="term" value="C:membrane"/>
    <property type="evidence" value="ECO:0007669"/>
    <property type="project" value="UniProtKB-SubCell"/>
</dbReference>
<comment type="subcellular location">
    <subcellularLocation>
        <location evidence="2 9">Membrane</location>
        <topology evidence="2 9">Multi-pass membrane protein</topology>
    </subcellularLocation>
</comment>
<comment type="caution">
    <text evidence="9">Lacks conserved residue(s) required for the propagation of feature annotation.</text>
</comment>
<evidence type="ECO:0000256" key="5">
    <source>
        <dbReference type="ARBA" id="ARBA00022927"/>
    </source>
</evidence>
<keyword evidence="3 9" id="KW-0813">Transport</keyword>
<organism evidence="10">
    <name type="scientific">Hyalella azteca</name>
    <name type="common">Amphipod</name>
    <dbReference type="NCBI Taxonomy" id="294128"/>
    <lineage>
        <taxon>Eukaryota</taxon>
        <taxon>Metazoa</taxon>
        <taxon>Ecdysozoa</taxon>
        <taxon>Arthropoda</taxon>
        <taxon>Crustacea</taxon>
        <taxon>Multicrustacea</taxon>
        <taxon>Malacostraca</taxon>
        <taxon>Eumalacostraca</taxon>
        <taxon>Peracarida</taxon>
        <taxon>Amphipoda</taxon>
        <taxon>Senticaudata</taxon>
        <taxon>Talitrida</taxon>
        <taxon>Talitroidea</taxon>
        <taxon>Hyalellidae</taxon>
        <taxon>Hyalella</taxon>
    </lineage>
</organism>
<feature type="transmembrane region" description="Helical" evidence="9">
    <location>
        <begin position="146"/>
        <end position="164"/>
    </location>
</feature>
<dbReference type="OMA" id="GLMFFTR"/>
<accession>A0A6A0GT38</accession>
<sequence>MAELNRELKEYLSRNNNDDKETLLPSTIKDIKLPKLSSWFTPNGSVVDEEAGGSPAQTSSSWFSSNKSESIFPSLGRKQRIIGFICCVVMGLICFTLSAMYAPLLLLKARKFALLFTLGSLFSLMSFSFLWGPVCHLKHLFSSDRLMFTSVYLVSLFGTLYSALSLQSTILTSIAAVLQVLALLCYIVSNIPGGQAGLNFFSSICTSVLRKTVSKALPV</sequence>
<keyword evidence="4 9" id="KW-0812">Transmembrane</keyword>
<dbReference type="GO" id="GO:0016192">
    <property type="term" value="P:vesicle-mediated transport"/>
    <property type="evidence" value="ECO:0007669"/>
    <property type="project" value="InterPro"/>
</dbReference>
<feature type="transmembrane region" description="Helical" evidence="9">
    <location>
        <begin position="112"/>
        <end position="134"/>
    </location>
</feature>
<evidence type="ECO:0000313" key="11">
    <source>
        <dbReference type="Proteomes" id="UP000694843"/>
    </source>
</evidence>
<evidence type="ECO:0000256" key="6">
    <source>
        <dbReference type="ARBA" id="ARBA00022989"/>
    </source>
</evidence>
<dbReference type="Pfam" id="PF04178">
    <property type="entry name" value="Got1"/>
    <property type="match status" value="1"/>
</dbReference>
<dbReference type="Proteomes" id="UP000694843">
    <property type="component" value="Unplaced"/>
</dbReference>
<dbReference type="PANTHER" id="PTHR23137:SF36">
    <property type="entry name" value="VESICLE TRANSPORT PROTEIN SFT2C"/>
    <property type="match status" value="1"/>
</dbReference>
<evidence type="ECO:0000313" key="10">
    <source>
        <dbReference type="EMBL" id="KAA0187121.1"/>
    </source>
</evidence>
<dbReference type="InterPro" id="IPR007305">
    <property type="entry name" value="Vesicle_transpt_Got1/SFT2"/>
</dbReference>
<name>A0A6A0GT38_HYAAZ</name>
<feature type="transmembrane region" description="Helical" evidence="9">
    <location>
        <begin position="81"/>
        <end position="106"/>
    </location>
</feature>
<evidence type="ECO:0000256" key="4">
    <source>
        <dbReference type="ARBA" id="ARBA00022692"/>
    </source>
</evidence>
<dbReference type="InterPro" id="IPR011691">
    <property type="entry name" value="Vesicle_transpt_SFT2"/>
</dbReference>
<evidence type="ECO:0000256" key="3">
    <source>
        <dbReference type="ARBA" id="ARBA00022448"/>
    </source>
</evidence>
<comment type="similarity">
    <text evidence="8 9">Belongs to the SFT2 family.</text>
</comment>
<evidence type="ECO:0000256" key="7">
    <source>
        <dbReference type="ARBA" id="ARBA00023136"/>
    </source>
</evidence>
<evidence type="ECO:0000256" key="9">
    <source>
        <dbReference type="RuleBase" id="RU363111"/>
    </source>
</evidence>
<dbReference type="GO" id="GO:0012505">
    <property type="term" value="C:endomembrane system"/>
    <property type="evidence" value="ECO:0007669"/>
    <property type="project" value="UniProtKB-ARBA"/>
</dbReference>
<reference evidence="10" key="2">
    <citation type="journal article" date="2018" name="Environ. Sci. Technol.">
        <title>The Toxicogenome of Hyalella azteca: A Model for Sediment Ecotoxicology and Evolutionary Toxicology.</title>
        <authorList>
            <person name="Poynton H.C."/>
            <person name="Hasenbein S."/>
            <person name="Benoit J.B."/>
            <person name="Sepulveda M.S."/>
            <person name="Poelchau M.F."/>
            <person name="Hughes D.S.T."/>
            <person name="Murali S.C."/>
            <person name="Chen S."/>
            <person name="Glastad K.M."/>
            <person name="Goodisman M.A.D."/>
            <person name="Werren J.H."/>
            <person name="Vineis J.H."/>
            <person name="Bowen J.L."/>
            <person name="Friedrich M."/>
            <person name="Jones J."/>
            <person name="Robertson H.M."/>
            <person name="Feyereisen R."/>
            <person name="Mechler-Hickson A."/>
            <person name="Mathers N."/>
            <person name="Lee C.E."/>
            <person name="Colbourne J.K."/>
            <person name="Biales A."/>
            <person name="Johnston J.S."/>
            <person name="Wellborn G.A."/>
            <person name="Rosendale A.J."/>
            <person name="Cridge A.G."/>
            <person name="Munoz-Torres M.C."/>
            <person name="Bain P.A."/>
            <person name="Manny A.R."/>
            <person name="Major K.M."/>
            <person name="Lambert F.N."/>
            <person name="Vulpe C.D."/>
            <person name="Tuck P."/>
            <person name="Blalock B.J."/>
            <person name="Lin Y.Y."/>
            <person name="Smith M.E."/>
            <person name="Ochoa-Acuna H."/>
            <person name="Chen M.M."/>
            <person name="Childers C.P."/>
            <person name="Qu J."/>
            <person name="Dugan S."/>
            <person name="Lee S.L."/>
            <person name="Chao H."/>
            <person name="Dinh H."/>
            <person name="Han Y."/>
            <person name="Doddapaneni H."/>
            <person name="Worley K.C."/>
            <person name="Muzny D.M."/>
            <person name="Gibbs R.A."/>
            <person name="Richards S."/>
        </authorList>
    </citation>
    <scope>NUCLEOTIDE SEQUENCE</scope>
    <source>
        <strain evidence="10">HAZT.00-mixed</strain>
        <tissue evidence="10">Whole organism</tissue>
    </source>
</reference>
<dbReference type="GO" id="GO:0005737">
    <property type="term" value="C:cytoplasm"/>
    <property type="evidence" value="ECO:0007669"/>
    <property type="project" value="UniProtKB-ARBA"/>
</dbReference>
<keyword evidence="5 9" id="KW-0653">Protein transport</keyword>
<evidence type="ECO:0000256" key="8">
    <source>
        <dbReference type="ARBA" id="ARBA00025800"/>
    </source>
</evidence>
<proteinExistence type="inferred from homology"/>
<keyword evidence="11" id="KW-1185">Reference proteome</keyword>
<dbReference type="OrthoDB" id="660759at2759"/>
<dbReference type="RefSeq" id="XP_018013466.1">
    <property type="nucleotide sequence ID" value="XM_018157977.2"/>
</dbReference>
<dbReference type="PANTHER" id="PTHR23137">
    <property type="entry name" value="VESICLE TRANSPORT PROTEIN-RELATED"/>
    <property type="match status" value="1"/>
</dbReference>
<dbReference type="EMBL" id="JQDR03015124">
    <property type="protein sequence ID" value="KAA0187121.1"/>
    <property type="molecule type" value="Genomic_DNA"/>
</dbReference>
<reference evidence="10" key="1">
    <citation type="submission" date="2014-08" db="EMBL/GenBank/DDBJ databases">
        <authorList>
            <person name="Murali S."/>
            <person name="Richards S."/>
            <person name="Bandaranaike D."/>
            <person name="Bellair M."/>
            <person name="Blankenburg K."/>
            <person name="Chao H."/>
            <person name="Dinh H."/>
            <person name="Doddapaneni H."/>
            <person name="Dugan-Rocha S."/>
            <person name="Elkadiri S."/>
            <person name="Gnanaolivu R."/>
            <person name="Hughes D."/>
            <person name="Lee S."/>
            <person name="Li M."/>
            <person name="Ming W."/>
            <person name="Munidasa M."/>
            <person name="Muniz J."/>
            <person name="Nguyen L."/>
            <person name="Osuji N."/>
            <person name="Pu L.-L."/>
            <person name="Puazo M."/>
            <person name="Skinner E."/>
            <person name="Qu C."/>
            <person name="Quiroz J."/>
            <person name="Raj R."/>
            <person name="Weissenberger G."/>
            <person name="Xin Y."/>
            <person name="Zou X."/>
            <person name="Han Y."/>
            <person name="Worley K."/>
            <person name="Muzny D."/>
            <person name="Gibbs R."/>
        </authorList>
    </citation>
    <scope>NUCLEOTIDE SEQUENCE</scope>
    <source>
        <strain evidence="10">HAZT.00-mixed</strain>
        <tissue evidence="10">Whole organism</tissue>
    </source>
</reference>
<evidence type="ECO:0000256" key="1">
    <source>
        <dbReference type="ARBA" id="ARBA00003566"/>
    </source>
</evidence>
<reference evidence="10" key="3">
    <citation type="submission" date="2019-06" db="EMBL/GenBank/DDBJ databases">
        <authorList>
            <person name="Poynton C."/>
            <person name="Hasenbein S."/>
            <person name="Benoit J.B."/>
            <person name="Sepulveda M.S."/>
            <person name="Poelchau M.F."/>
            <person name="Murali S.C."/>
            <person name="Chen S."/>
            <person name="Glastad K.M."/>
            <person name="Werren J.H."/>
            <person name="Vineis J.H."/>
            <person name="Bowen J.L."/>
            <person name="Friedrich M."/>
            <person name="Jones J."/>
            <person name="Robertson H.M."/>
            <person name="Feyereisen R."/>
            <person name="Mechler-Hickson A."/>
            <person name="Mathers N."/>
            <person name="Lee C.E."/>
            <person name="Colbourne J.K."/>
            <person name="Biales A."/>
            <person name="Johnston J.S."/>
            <person name="Wellborn G.A."/>
            <person name="Rosendale A.J."/>
            <person name="Cridge A.G."/>
            <person name="Munoz-Torres M.C."/>
            <person name="Bain P.A."/>
            <person name="Manny A.R."/>
            <person name="Major K.M."/>
            <person name="Lambert F.N."/>
            <person name="Vulpe C.D."/>
            <person name="Tuck P."/>
            <person name="Blalock B.J."/>
            <person name="Lin Y.-Y."/>
            <person name="Smith M.E."/>
            <person name="Ochoa-Acuna H."/>
            <person name="Chen M.-J.M."/>
            <person name="Childers C.P."/>
            <person name="Qu J."/>
            <person name="Dugan S."/>
            <person name="Lee S.L."/>
            <person name="Chao H."/>
            <person name="Dinh H."/>
            <person name="Han Y."/>
            <person name="Doddapaneni H."/>
            <person name="Worley K.C."/>
            <person name="Muzny D.M."/>
            <person name="Gibbs R.A."/>
            <person name="Richards S."/>
        </authorList>
    </citation>
    <scope>NUCLEOTIDE SEQUENCE</scope>
    <source>
        <strain evidence="10">HAZT.00-mixed</strain>
        <tissue evidence="10">Whole organism</tissue>
    </source>
</reference>
<keyword evidence="7 9" id="KW-0472">Membrane</keyword>
<dbReference type="GeneID" id="108670504"/>
<evidence type="ECO:0000256" key="2">
    <source>
        <dbReference type="ARBA" id="ARBA00004141"/>
    </source>
</evidence>
<protein>
    <recommendedName>
        <fullName evidence="9">Vesicle transport protein</fullName>
    </recommendedName>
</protein>
<comment type="function">
    <text evidence="1 9">May be involved in fusion of retrograde transport vesicles derived from an endocytic compartment with the Golgi complex.</text>
</comment>
<evidence type="ECO:0000313" key="12">
    <source>
        <dbReference type="RefSeq" id="XP_018013466.1"/>
    </source>
</evidence>
<dbReference type="GO" id="GO:0015031">
    <property type="term" value="P:protein transport"/>
    <property type="evidence" value="ECO:0007669"/>
    <property type="project" value="UniProtKB-KW"/>
</dbReference>
<dbReference type="AlphaFoldDB" id="A0A6A0GT38"/>
<keyword evidence="6 9" id="KW-1133">Transmembrane helix</keyword>
<gene>
    <name evidence="12" type="primary">LOC108670504</name>
    <name evidence="10" type="ORF">HAZT_HAZT002598</name>
</gene>